<dbReference type="RefSeq" id="WP_054735917.1">
    <property type="nucleotide sequence ID" value="NZ_AYZM01000111.1"/>
</dbReference>
<gene>
    <name evidence="2" type="ORF">FD14_GL001006</name>
</gene>
<evidence type="ECO:0000313" key="2">
    <source>
        <dbReference type="EMBL" id="KRN21564.1"/>
    </source>
</evidence>
<dbReference type="InterPro" id="IPR055196">
    <property type="entry name" value="Putative_PNPOx_2"/>
</dbReference>
<accession>A0A0R2F8T7</accession>
<protein>
    <recommendedName>
        <fullName evidence="1">Pyridoxamine 5'-phosphate oxidase-like domain-containing protein</fullName>
    </recommendedName>
</protein>
<dbReference type="EMBL" id="AYZM01000111">
    <property type="protein sequence ID" value="KRN21564.1"/>
    <property type="molecule type" value="Genomic_DNA"/>
</dbReference>
<dbReference type="AlphaFoldDB" id="A0A0R2F8T7"/>
<dbReference type="Pfam" id="PF22696">
    <property type="entry name" value="Putative_PNPOx_2"/>
    <property type="match status" value="1"/>
</dbReference>
<dbReference type="OrthoDB" id="2293608at2"/>
<dbReference type="STRING" id="1423804.FD14_GL001006"/>
<proteinExistence type="predicted"/>
<dbReference type="InterPro" id="IPR012349">
    <property type="entry name" value="Split_barrel_FMN-bd"/>
</dbReference>
<dbReference type="Gene3D" id="2.30.110.10">
    <property type="entry name" value="Electron Transport, Fmn-binding Protein, Chain A"/>
    <property type="match status" value="1"/>
</dbReference>
<feature type="domain" description="Pyridoxamine 5'-phosphate oxidase-like" evidence="1">
    <location>
        <begin position="10"/>
        <end position="131"/>
    </location>
</feature>
<dbReference type="Proteomes" id="UP000051442">
    <property type="component" value="Unassembled WGS sequence"/>
</dbReference>
<sequence>MTVTDIFNDVLTNAETIALATESTAGHNPDVRIVNLLRLPQDTNTIYFMSVGPTDKVAELAQNNHVAFVTTPIGPKAVRVTDATTTKVADKTEFFNALGAKFPAFSHFDDATKASITVYAATFSSAIVITGDGAPVTLNF</sequence>
<evidence type="ECO:0000259" key="1">
    <source>
        <dbReference type="Pfam" id="PF22696"/>
    </source>
</evidence>
<name>A0A0R2F8T7_9LACO</name>
<keyword evidence="3" id="KW-1185">Reference proteome</keyword>
<dbReference type="SUPFAM" id="SSF50475">
    <property type="entry name" value="FMN-binding split barrel"/>
    <property type="match status" value="1"/>
</dbReference>
<organism evidence="2 3">
    <name type="scientific">Secundilactobacillus similis DSM 23365 = JCM 2765</name>
    <dbReference type="NCBI Taxonomy" id="1423804"/>
    <lineage>
        <taxon>Bacteria</taxon>
        <taxon>Bacillati</taxon>
        <taxon>Bacillota</taxon>
        <taxon>Bacilli</taxon>
        <taxon>Lactobacillales</taxon>
        <taxon>Lactobacillaceae</taxon>
        <taxon>Secundilactobacillus</taxon>
    </lineage>
</organism>
<dbReference type="PATRIC" id="fig|1423804.4.peg.1084"/>
<evidence type="ECO:0000313" key="3">
    <source>
        <dbReference type="Proteomes" id="UP000051442"/>
    </source>
</evidence>
<comment type="caution">
    <text evidence="2">The sequence shown here is derived from an EMBL/GenBank/DDBJ whole genome shotgun (WGS) entry which is preliminary data.</text>
</comment>
<reference evidence="2 3" key="1">
    <citation type="journal article" date="2015" name="Genome Announc.">
        <title>Expanding the biotechnology potential of lactobacilli through comparative genomics of 213 strains and associated genera.</title>
        <authorList>
            <person name="Sun Z."/>
            <person name="Harris H.M."/>
            <person name="McCann A."/>
            <person name="Guo C."/>
            <person name="Argimon S."/>
            <person name="Zhang W."/>
            <person name="Yang X."/>
            <person name="Jeffery I.B."/>
            <person name="Cooney J.C."/>
            <person name="Kagawa T.F."/>
            <person name="Liu W."/>
            <person name="Song Y."/>
            <person name="Salvetti E."/>
            <person name="Wrobel A."/>
            <person name="Rasinkangas P."/>
            <person name="Parkhill J."/>
            <person name="Rea M.C."/>
            <person name="O'Sullivan O."/>
            <person name="Ritari J."/>
            <person name="Douillard F.P."/>
            <person name="Paul Ross R."/>
            <person name="Yang R."/>
            <person name="Briner A.E."/>
            <person name="Felis G.E."/>
            <person name="de Vos W.M."/>
            <person name="Barrangou R."/>
            <person name="Klaenhammer T.R."/>
            <person name="Caufield P.W."/>
            <person name="Cui Y."/>
            <person name="Zhang H."/>
            <person name="O'Toole P.W."/>
        </authorList>
    </citation>
    <scope>NUCLEOTIDE SEQUENCE [LARGE SCALE GENOMIC DNA]</scope>
    <source>
        <strain evidence="2 3">DSM 23365</strain>
    </source>
</reference>